<protein>
    <submittedName>
        <fullName evidence="2">Carbohydrate-binding module family 35</fullName>
    </submittedName>
</protein>
<name>A0A3M7MHR6_9PLEO</name>
<evidence type="ECO:0000313" key="3">
    <source>
        <dbReference type="Proteomes" id="UP000265663"/>
    </source>
</evidence>
<organism evidence="2 3">
    <name type="scientific">Pyrenophora seminiperda CCB06</name>
    <dbReference type="NCBI Taxonomy" id="1302712"/>
    <lineage>
        <taxon>Eukaryota</taxon>
        <taxon>Fungi</taxon>
        <taxon>Dikarya</taxon>
        <taxon>Ascomycota</taxon>
        <taxon>Pezizomycotina</taxon>
        <taxon>Dothideomycetes</taxon>
        <taxon>Pleosporomycetidae</taxon>
        <taxon>Pleosporales</taxon>
        <taxon>Pleosporineae</taxon>
        <taxon>Pleosporaceae</taxon>
        <taxon>Pyrenophora</taxon>
    </lineage>
</organism>
<feature type="region of interest" description="Disordered" evidence="1">
    <location>
        <begin position="1"/>
        <end position="36"/>
    </location>
</feature>
<evidence type="ECO:0000313" key="2">
    <source>
        <dbReference type="EMBL" id="RMZ73899.1"/>
    </source>
</evidence>
<gene>
    <name evidence="2" type="ORF">GMOD_00004701</name>
</gene>
<feature type="compositionally biased region" description="Low complexity" evidence="1">
    <location>
        <begin position="151"/>
        <end position="164"/>
    </location>
</feature>
<accession>A0A3M7MHR6</accession>
<dbReference type="EMBL" id="KE747843">
    <property type="protein sequence ID" value="RMZ73899.1"/>
    <property type="molecule type" value="Genomic_DNA"/>
</dbReference>
<dbReference type="Proteomes" id="UP000265663">
    <property type="component" value="Unassembled WGS sequence"/>
</dbReference>
<reference evidence="2 3" key="1">
    <citation type="journal article" date="2014" name="PLoS ONE">
        <title>De novo Genome Assembly of the Fungal Plant Pathogen Pyrenophora semeniperda.</title>
        <authorList>
            <person name="Soliai M.M."/>
            <person name="Meyer S.E."/>
            <person name="Udall J.A."/>
            <person name="Elzinga D.E."/>
            <person name="Hermansen R.A."/>
            <person name="Bodily P.M."/>
            <person name="Hart A.A."/>
            <person name="Coleman C.E."/>
        </authorList>
    </citation>
    <scope>NUCLEOTIDE SEQUENCE [LARGE SCALE GENOMIC DNA]</scope>
    <source>
        <strain evidence="2 3">CCB06</strain>
        <tissue evidence="2">Mycelium</tissue>
    </source>
</reference>
<evidence type="ECO:0000256" key="1">
    <source>
        <dbReference type="SAM" id="MobiDB-lite"/>
    </source>
</evidence>
<keyword evidence="3" id="KW-1185">Reference proteome</keyword>
<dbReference type="OrthoDB" id="3676375at2759"/>
<sequence length="421" mass="45953">MTSYQPLLIQPANMSNPGPHKPCASAGSQPSGSNRGEEQRMYIQTANMGVGDYVIDVRDVPHTQVPRLPSEPFRTASGSIAAEIADSVRQPALVPTGASKYGHEKGSYLSPFDYNIREIRGKNKRTNRPTSLTSPLPIHDSLPQGSLPAHNHSSSFTNMSSRSNMPPRSTMYQANNMYPAQASGIPVYEPYRSMYETTLPAHDMIPAIMSQPETPSETDSLTKHRAVTPGADAKERLLLIAPLKMIRASGPRLIPHDQELLFDFLDKYMAEELHTVVERDAVFPNLVYKVGIPMTDENWKKYNQVLTVFGFANGVHEMLAVGAEIFNQDVHGYDQHTGEKLVNPKTTVTIPQGTVTYPHGSGNYPSGTSNYAGGNGSYTGGSSNYAGGSGPYLGGTGFYPNSASNRNIELSRNMGLGWMRK</sequence>
<dbReference type="AlphaFoldDB" id="A0A3M7MHR6"/>
<feature type="region of interest" description="Disordered" evidence="1">
    <location>
        <begin position="120"/>
        <end position="164"/>
    </location>
</feature>
<proteinExistence type="predicted"/>